<dbReference type="RefSeq" id="WP_071906988.1">
    <property type="nucleotide sequence ID" value="NZ_LT607756.1"/>
</dbReference>
<comment type="catalytic activity">
    <reaction evidence="3">
        <text>L-tyrosyl-[protein] + ATP = O-(5'-adenylyl)-L-tyrosyl-[protein] + diphosphate</text>
        <dbReference type="Rhea" id="RHEA:54288"/>
        <dbReference type="Rhea" id="RHEA-COMP:10136"/>
        <dbReference type="Rhea" id="RHEA-COMP:13846"/>
        <dbReference type="ChEBI" id="CHEBI:30616"/>
        <dbReference type="ChEBI" id="CHEBI:33019"/>
        <dbReference type="ChEBI" id="CHEBI:46858"/>
        <dbReference type="ChEBI" id="CHEBI:83624"/>
        <dbReference type="EC" id="2.7.7.108"/>
    </reaction>
</comment>
<dbReference type="PANTHER" id="PTHR33933:SF1">
    <property type="entry name" value="PROTEIN ADENYLYLTRANSFERASE MNTA-RELATED"/>
    <property type="match status" value="1"/>
</dbReference>
<dbReference type="SUPFAM" id="SSF81301">
    <property type="entry name" value="Nucleotidyltransferase"/>
    <property type="match status" value="1"/>
</dbReference>
<evidence type="ECO:0000256" key="1">
    <source>
        <dbReference type="ARBA" id="ARBA00034531"/>
    </source>
</evidence>
<protein>
    <recommendedName>
        <fullName evidence="1">protein adenylyltransferase</fullName>
        <ecNumber evidence="1">2.7.7.108</ecNumber>
    </recommendedName>
</protein>
<evidence type="ECO:0000313" key="5">
    <source>
        <dbReference type="EMBL" id="SCG85874.1"/>
    </source>
</evidence>
<dbReference type="KEGG" id="mcub:MCBB_1316"/>
<accession>A0A1D3L2I5</accession>
<reference evidence="5 6" key="1">
    <citation type="submission" date="2016-08" db="EMBL/GenBank/DDBJ databases">
        <authorList>
            <person name="Seilhamer J.J."/>
        </authorList>
    </citation>
    <scope>NUCLEOTIDE SEQUENCE [LARGE SCALE GENOMIC DNA]</scope>
    <source>
        <strain evidence="5">Buetzberg</strain>
    </source>
</reference>
<dbReference type="InterPro" id="IPR036390">
    <property type="entry name" value="WH_DNA-bd_sf"/>
</dbReference>
<organism evidence="5 6">
    <name type="scientific">Methanobacterium congolense</name>
    <dbReference type="NCBI Taxonomy" id="118062"/>
    <lineage>
        <taxon>Archaea</taxon>
        <taxon>Methanobacteriati</taxon>
        <taxon>Methanobacteriota</taxon>
        <taxon>Methanomada group</taxon>
        <taxon>Methanobacteria</taxon>
        <taxon>Methanobacteriales</taxon>
        <taxon>Methanobacteriaceae</taxon>
        <taxon>Methanobacterium</taxon>
    </lineage>
</organism>
<keyword evidence="6" id="KW-1185">Reference proteome</keyword>
<dbReference type="EC" id="2.7.7.108" evidence="1"/>
<dbReference type="InterPro" id="IPR052548">
    <property type="entry name" value="Type_VII_TA_antitoxin"/>
</dbReference>
<sequence length="181" mass="21187">MFGKMNIPSRHAMRILCFLGRNYMEKYHTREIVRQLNLSLGTASKNLRILEEEELIIKENLGRLTIYQANMENPLLKELKIVFTLMEIDGLIKELKEFSSKIILFGSCATGEDRQESDIDLVVLTGDIRHANKLVEKHQMDISRKISPIIMEEVEFRHLKKEDKPFYSRVMKGRTLYEISV</sequence>
<name>A0A1D3L2I5_9EURY</name>
<dbReference type="PANTHER" id="PTHR33933">
    <property type="entry name" value="NUCLEOTIDYLTRANSFERASE"/>
    <property type="match status" value="1"/>
</dbReference>
<dbReference type="STRING" id="118062.MCBB_1316"/>
<proteinExistence type="predicted"/>
<gene>
    <name evidence="5" type="ORF">MCBB_1316</name>
</gene>
<dbReference type="Gene3D" id="3.30.460.10">
    <property type="entry name" value="Beta Polymerase, domain 2"/>
    <property type="match status" value="1"/>
</dbReference>
<dbReference type="AlphaFoldDB" id="A0A1D3L2I5"/>
<dbReference type="InterPro" id="IPR041633">
    <property type="entry name" value="Polbeta"/>
</dbReference>
<dbReference type="OrthoDB" id="9287at2157"/>
<dbReference type="InterPro" id="IPR043519">
    <property type="entry name" value="NT_sf"/>
</dbReference>
<dbReference type="Gene3D" id="1.10.10.10">
    <property type="entry name" value="Winged helix-like DNA-binding domain superfamily/Winged helix DNA-binding domain"/>
    <property type="match status" value="1"/>
</dbReference>
<dbReference type="Pfam" id="PF18765">
    <property type="entry name" value="Polbeta"/>
    <property type="match status" value="1"/>
</dbReference>
<dbReference type="SUPFAM" id="SSF46785">
    <property type="entry name" value="Winged helix' DNA-binding domain"/>
    <property type="match status" value="1"/>
</dbReference>
<dbReference type="GO" id="GO:0070733">
    <property type="term" value="F:AMPylase activity"/>
    <property type="evidence" value="ECO:0007669"/>
    <property type="project" value="UniProtKB-EC"/>
</dbReference>
<dbReference type="GeneID" id="30412158"/>
<evidence type="ECO:0000256" key="3">
    <source>
        <dbReference type="ARBA" id="ARBA00048696"/>
    </source>
</evidence>
<evidence type="ECO:0000256" key="2">
    <source>
        <dbReference type="ARBA" id="ARBA00047518"/>
    </source>
</evidence>
<dbReference type="Proteomes" id="UP000094707">
    <property type="component" value="Chromosome I"/>
</dbReference>
<evidence type="ECO:0000259" key="4">
    <source>
        <dbReference type="Pfam" id="PF18765"/>
    </source>
</evidence>
<dbReference type="EMBL" id="LT607756">
    <property type="protein sequence ID" value="SCG85874.1"/>
    <property type="molecule type" value="Genomic_DNA"/>
</dbReference>
<dbReference type="InterPro" id="IPR036388">
    <property type="entry name" value="WH-like_DNA-bd_sf"/>
</dbReference>
<comment type="catalytic activity">
    <reaction evidence="2">
        <text>O-(5'-adenylyl)-L-tyrosyl-[protein] + ATP = O-[5'-(adenylyl-(5'-&gt;3')-adenylyl)]-L-tyrosyl-[protein] + diphosphate</text>
        <dbReference type="Rhea" id="RHEA:66528"/>
        <dbReference type="Rhea" id="RHEA-COMP:13846"/>
        <dbReference type="Rhea" id="RHEA-COMP:17046"/>
        <dbReference type="ChEBI" id="CHEBI:30616"/>
        <dbReference type="ChEBI" id="CHEBI:33019"/>
        <dbReference type="ChEBI" id="CHEBI:83624"/>
        <dbReference type="ChEBI" id="CHEBI:167160"/>
    </reaction>
</comment>
<dbReference type="CDD" id="cd05403">
    <property type="entry name" value="NT_KNTase_like"/>
    <property type="match status" value="1"/>
</dbReference>
<feature type="domain" description="Polymerase beta nucleotidyltransferase" evidence="4">
    <location>
        <begin position="100"/>
        <end position="178"/>
    </location>
</feature>
<evidence type="ECO:0000313" key="6">
    <source>
        <dbReference type="Proteomes" id="UP000094707"/>
    </source>
</evidence>